<evidence type="ECO:0000313" key="3">
    <source>
        <dbReference type="EMBL" id="BAQ44811.1"/>
    </source>
</evidence>
<dbReference type="AlphaFoldDB" id="A0A0C6EXH4"/>
<name>A0A0C6EXH4_9HYPH</name>
<dbReference type="SUPFAM" id="SSF47413">
    <property type="entry name" value="lambda repressor-like DNA-binding domains"/>
    <property type="match status" value="1"/>
</dbReference>
<reference evidence="4" key="2">
    <citation type="submission" date="2015-01" db="EMBL/GenBank/DDBJ databases">
        <title>Complete genome sequence of Methylobacterium aquaticum strain 22A.</title>
        <authorList>
            <person name="Tani A."/>
            <person name="Ogura Y."/>
            <person name="Hayashi T."/>
        </authorList>
    </citation>
    <scope>NUCLEOTIDE SEQUENCE [LARGE SCALE GENOMIC DNA]</scope>
    <source>
        <strain evidence="4">MA-22A</strain>
    </source>
</reference>
<organism evidence="3 4">
    <name type="scientific">Methylobacterium aquaticum</name>
    <dbReference type="NCBI Taxonomy" id="270351"/>
    <lineage>
        <taxon>Bacteria</taxon>
        <taxon>Pseudomonadati</taxon>
        <taxon>Pseudomonadota</taxon>
        <taxon>Alphaproteobacteria</taxon>
        <taxon>Hyphomicrobiales</taxon>
        <taxon>Methylobacteriaceae</taxon>
        <taxon>Methylobacterium</taxon>
    </lineage>
</organism>
<dbReference type="InterPro" id="IPR001387">
    <property type="entry name" value="Cro/C1-type_HTH"/>
</dbReference>
<dbReference type="OrthoDB" id="4419620at2"/>
<accession>A0A0C6EXH4</accession>
<reference evidence="3 4" key="1">
    <citation type="journal article" date="2015" name="Genome Announc.">
        <title>Complete Genome Sequence of Methylobacterium aquaticum Strain 22A, Isolated from Racomitrium japonicum Moss.</title>
        <authorList>
            <person name="Tani A."/>
            <person name="Ogura Y."/>
            <person name="Hayashi T."/>
            <person name="Kimbara K."/>
        </authorList>
    </citation>
    <scope>NUCLEOTIDE SEQUENCE [LARGE SCALE GENOMIC DNA]</scope>
    <source>
        <strain evidence="3 4">MA-22A</strain>
    </source>
</reference>
<dbReference type="PATRIC" id="fig|270351.10.peg.1408"/>
<feature type="domain" description="HTH cro/C1-type" evidence="2">
    <location>
        <begin position="12"/>
        <end position="50"/>
    </location>
</feature>
<proteinExistence type="predicted"/>
<feature type="compositionally biased region" description="Basic and acidic residues" evidence="1">
    <location>
        <begin position="74"/>
        <end position="83"/>
    </location>
</feature>
<dbReference type="InterPro" id="IPR010982">
    <property type="entry name" value="Lambda_DNA-bd_dom_sf"/>
</dbReference>
<evidence type="ECO:0000256" key="1">
    <source>
        <dbReference type="SAM" id="MobiDB-lite"/>
    </source>
</evidence>
<dbReference type="Pfam" id="PF01381">
    <property type="entry name" value="HTH_3"/>
    <property type="match status" value="1"/>
</dbReference>
<dbReference type="CDD" id="cd00093">
    <property type="entry name" value="HTH_XRE"/>
    <property type="match status" value="1"/>
</dbReference>
<dbReference type="RefSeq" id="WP_060846253.1">
    <property type="nucleotide sequence ID" value="NZ_AP014704.1"/>
</dbReference>
<sequence length="97" mass="10351">MNGGDDITAAQLRRGRDLLGWSEDDLALRANVDAQSIRQFEAGQYPPSPQQRTAIRGALVAAGVELTGGAVPDARLRPDDAPDKGIPPSELTTENDR</sequence>
<gene>
    <name evidence="3" type="ORF">Maq22A_c07390</name>
</gene>
<feature type="region of interest" description="Disordered" evidence="1">
    <location>
        <begin position="70"/>
        <end position="97"/>
    </location>
</feature>
<dbReference type="KEGG" id="maqu:Maq22A_c07390"/>
<dbReference type="EMBL" id="AP014704">
    <property type="protein sequence ID" value="BAQ44811.1"/>
    <property type="molecule type" value="Genomic_DNA"/>
</dbReference>
<evidence type="ECO:0000313" key="4">
    <source>
        <dbReference type="Proteomes" id="UP000061432"/>
    </source>
</evidence>
<protein>
    <submittedName>
        <fullName evidence="3">Predicted transcription factor, homolog of eukaryotic MBF1</fullName>
    </submittedName>
</protein>
<dbReference type="Proteomes" id="UP000061432">
    <property type="component" value="Chromosome"/>
</dbReference>
<evidence type="ECO:0000259" key="2">
    <source>
        <dbReference type="Pfam" id="PF01381"/>
    </source>
</evidence>
<dbReference type="Gene3D" id="1.10.260.40">
    <property type="entry name" value="lambda repressor-like DNA-binding domains"/>
    <property type="match status" value="1"/>
</dbReference>
<dbReference type="GO" id="GO:0003677">
    <property type="term" value="F:DNA binding"/>
    <property type="evidence" value="ECO:0007669"/>
    <property type="project" value="InterPro"/>
</dbReference>